<evidence type="ECO:0000313" key="3">
    <source>
        <dbReference type="Proteomes" id="UP001428817"/>
    </source>
</evidence>
<dbReference type="EMBL" id="BAABJP010000007">
    <property type="protein sequence ID" value="GAA5151734.1"/>
    <property type="molecule type" value="Genomic_DNA"/>
</dbReference>
<gene>
    <name evidence="2" type="ORF">GCM10023321_19280</name>
</gene>
<dbReference type="Proteomes" id="UP001428817">
    <property type="component" value="Unassembled WGS sequence"/>
</dbReference>
<sequence>MIKKCEISGSIRNASQLPIRVVQVAWQAETRWLIEDKTQSQYPKGPGIWSEVSGTAPPSNVHDHIDVPPQETVEIPPFEVDISNAAPPDAAQLSPTNGVQVRVRWLLVVDNSGRRWEIRPEKGDRAKRVRQPWWKPESPMPHQW</sequence>
<protein>
    <submittedName>
        <fullName evidence="2">Uncharacterized protein</fullName>
    </submittedName>
</protein>
<keyword evidence="3" id="KW-1185">Reference proteome</keyword>
<organism evidence="2 3">
    <name type="scientific">Pseudonocardia eucalypti</name>
    <dbReference type="NCBI Taxonomy" id="648755"/>
    <lineage>
        <taxon>Bacteria</taxon>
        <taxon>Bacillati</taxon>
        <taxon>Actinomycetota</taxon>
        <taxon>Actinomycetes</taxon>
        <taxon>Pseudonocardiales</taxon>
        <taxon>Pseudonocardiaceae</taxon>
        <taxon>Pseudonocardia</taxon>
    </lineage>
</organism>
<accession>A0ABP9PTB0</accession>
<proteinExistence type="predicted"/>
<comment type="caution">
    <text evidence="2">The sequence shown here is derived from an EMBL/GenBank/DDBJ whole genome shotgun (WGS) entry which is preliminary data.</text>
</comment>
<evidence type="ECO:0000313" key="2">
    <source>
        <dbReference type="EMBL" id="GAA5151734.1"/>
    </source>
</evidence>
<reference evidence="3" key="1">
    <citation type="journal article" date="2019" name="Int. J. Syst. Evol. Microbiol.">
        <title>The Global Catalogue of Microorganisms (GCM) 10K type strain sequencing project: providing services to taxonomists for standard genome sequencing and annotation.</title>
        <authorList>
            <consortium name="The Broad Institute Genomics Platform"/>
            <consortium name="The Broad Institute Genome Sequencing Center for Infectious Disease"/>
            <person name="Wu L."/>
            <person name="Ma J."/>
        </authorList>
    </citation>
    <scope>NUCLEOTIDE SEQUENCE [LARGE SCALE GENOMIC DNA]</scope>
    <source>
        <strain evidence="3">JCM 18303</strain>
    </source>
</reference>
<feature type="region of interest" description="Disordered" evidence="1">
    <location>
        <begin position="41"/>
        <end position="67"/>
    </location>
</feature>
<evidence type="ECO:0000256" key="1">
    <source>
        <dbReference type="SAM" id="MobiDB-lite"/>
    </source>
</evidence>
<name>A0ABP9PTB0_9PSEU</name>